<dbReference type="STRING" id="1805146.AUJ27_03070"/>
<comment type="caution">
    <text evidence="2">The sequence shown here is derived from an EMBL/GenBank/DDBJ whole genome shotgun (WGS) entry which is preliminary data.</text>
</comment>
<accession>A0A1J4T4P4</accession>
<feature type="transmembrane region" description="Helical" evidence="1">
    <location>
        <begin position="15"/>
        <end position="35"/>
    </location>
</feature>
<dbReference type="Proteomes" id="UP000183192">
    <property type="component" value="Unassembled WGS sequence"/>
</dbReference>
<dbReference type="EMBL" id="MNUU01000059">
    <property type="protein sequence ID" value="OIO07068.1"/>
    <property type="molecule type" value="Genomic_DNA"/>
</dbReference>
<dbReference type="InterPro" id="IPR014717">
    <property type="entry name" value="Transl_elong_EF1B/ribsomal_bS6"/>
</dbReference>
<dbReference type="Pfam" id="PF04350">
    <property type="entry name" value="PilO"/>
    <property type="match status" value="1"/>
</dbReference>
<name>A0A1J4T4P4_9BACT</name>
<dbReference type="GO" id="GO:0043683">
    <property type="term" value="P:type IV pilus assembly"/>
    <property type="evidence" value="ECO:0007669"/>
    <property type="project" value="InterPro"/>
</dbReference>
<evidence type="ECO:0000313" key="2">
    <source>
        <dbReference type="EMBL" id="OIO07068.1"/>
    </source>
</evidence>
<evidence type="ECO:0000256" key="1">
    <source>
        <dbReference type="SAM" id="Phobius"/>
    </source>
</evidence>
<keyword evidence="1" id="KW-0472">Membrane</keyword>
<dbReference type="GO" id="GO:0043107">
    <property type="term" value="P:type IV pilus-dependent motility"/>
    <property type="evidence" value="ECO:0007669"/>
    <property type="project" value="InterPro"/>
</dbReference>
<sequence>MQLLELSKLNYKNKIIFNISISIILMVLIVYFVIINSILNIKKMSEEINKNKIDLEEKFNRGQSITELSKNISKIQQQLSVFDKIFIDKNNSLDLITTLENSADKYNITQKINLSVPENKDTSKDKTYIIVPITLETSGKFSDQMNYLINLETLNYQININSIKMNSSLNKNSDNNFLENSDNNSIISVSIAADTYWQ</sequence>
<dbReference type="Gene3D" id="3.30.70.60">
    <property type="match status" value="1"/>
</dbReference>
<dbReference type="AlphaFoldDB" id="A0A1J4T4P4"/>
<evidence type="ECO:0000313" key="3">
    <source>
        <dbReference type="Proteomes" id="UP000183192"/>
    </source>
</evidence>
<protein>
    <submittedName>
        <fullName evidence="2">Uncharacterized protein</fullName>
    </submittedName>
</protein>
<organism evidence="2 3">
    <name type="scientific">Candidatus Falkowbacteria bacterium CG1_02_37_44</name>
    <dbReference type="NCBI Taxonomy" id="1805146"/>
    <lineage>
        <taxon>Bacteria</taxon>
        <taxon>Candidatus Falkowiibacteriota</taxon>
    </lineage>
</organism>
<proteinExistence type="predicted"/>
<keyword evidence="1" id="KW-1133">Transmembrane helix</keyword>
<reference evidence="2 3" key="1">
    <citation type="journal article" date="2016" name="Environ. Microbiol.">
        <title>Genomic resolution of a cold subsurface aquifer community provides metabolic insights for novel microbes adapted to high CO concentrations.</title>
        <authorList>
            <person name="Probst A.J."/>
            <person name="Castelle C.J."/>
            <person name="Singh A."/>
            <person name="Brown C.T."/>
            <person name="Anantharaman K."/>
            <person name="Sharon I."/>
            <person name="Hug L.A."/>
            <person name="Burstein D."/>
            <person name="Emerson J.B."/>
            <person name="Thomas B.C."/>
            <person name="Banfield J.F."/>
        </authorList>
    </citation>
    <scope>NUCLEOTIDE SEQUENCE [LARGE SCALE GENOMIC DNA]</scope>
    <source>
        <strain evidence="2">CG1_02_37_44</strain>
    </source>
</reference>
<keyword evidence="1" id="KW-0812">Transmembrane</keyword>
<dbReference type="InterPro" id="IPR007445">
    <property type="entry name" value="PilO"/>
</dbReference>
<gene>
    <name evidence="2" type="ORF">AUJ27_03070</name>
</gene>